<dbReference type="InterPro" id="IPR016160">
    <property type="entry name" value="Ald_DH_CS_CYS"/>
</dbReference>
<feature type="region of interest" description="Disordered" evidence="2">
    <location>
        <begin position="565"/>
        <end position="601"/>
    </location>
</feature>
<dbReference type="CDD" id="cd07105">
    <property type="entry name" value="ALDH_SaliADH"/>
    <property type="match status" value="1"/>
</dbReference>
<dbReference type="InterPro" id="IPR016161">
    <property type="entry name" value="Ald_DH/histidinol_DH"/>
</dbReference>
<dbReference type="SUPFAM" id="SSF53720">
    <property type="entry name" value="ALDH-like"/>
    <property type="match status" value="1"/>
</dbReference>
<feature type="region of interest" description="Disordered" evidence="2">
    <location>
        <begin position="655"/>
        <end position="681"/>
    </location>
</feature>
<dbReference type="InterPro" id="IPR015590">
    <property type="entry name" value="Aldehyde_DH_dom"/>
</dbReference>
<dbReference type="PANTHER" id="PTHR43353:SF6">
    <property type="entry name" value="CYTOPLASMIC ALDEHYDE DEHYDROGENASE (EUROFUNG)"/>
    <property type="match status" value="1"/>
</dbReference>
<dbReference type="GO" id="GO:0009450">
    <property type="term" value="P:gamma-aminobutyric acid catabolic process"/>
    <property type="evidence" value="ECO:0007669"/>
    <property type="project" value="TreeGrafter"/>
</dbReference>
<dbReference type="Pfam" id="PF00171">
    <property type="entry name" value="Aldedh"/>
    <property type="match status" value="1"/>
</dbReference>
<evidence type="ECO:0000313" key="4">
    <source>
        <dbReference type="EMBL" id="EPE06213.1"/>
    </source>
</evidence>
<dbReference type="HOGENOM" id="CLU_005391_1_0_1"/>
<dbReference type="InterPro" id="IPR016163">
    <property type="entry name" value="Ald_DH_C"/>
</dbReference>
<evidence type="ECO:0000313" key="5">
    <source>
        <dbReference type="Proteomes" id="UP000016923"/>
    </source>
</evidence>
<dbReference type="Gene3D" id="3.40.309.10">
    <property type="entry name" value="Aldehyde Dehydrogenase, Chain A, domain 2"/>
    <property type="match status" value="1"/>
</dbReference>
<name>S3CIM3_OPHP1</name>
<feature type="compositionally biased region" description="Basic residues" evidence="2">
    <location>
        <begin position="670"/>
        <end position="681"/>
    </location>
</feature>
<dbReference type="InterPro" id="IPR016162">
    <property type="entry name" value="Ald_DH_N"/>
</dbReference>
<dbReference type="AlphaFoldDB" id="S3CIM3"/>
<dbReference type="GO" id="GO:0004777">
    <property type="term" value="F:succinate-semialdehyde dehydrogenase (NAD+) activity"/>
    <property type="evidence" value="ECO:0007669"/>
    <property type="project" value="TreeGrafter"/>
</dbReference>
<evidence type="ECO:0000256" key="2">
    <source>
        <dbReference type="SAM" id="MobiDB-lite"/>
    </source>
</evidence>
<dbReference type="Gene3D" id="3.40.605.10">
    <property type="entry name" value="Aldehyde Dehydrogenase, Chain A, domain 1"/>
    <property type="match status" value="1"/>
</dbReference>
<keyword evidence="1" id="KW-0560">Oxidoreductase</keyword>
<keyword evidence="5" id="KW-1185">Reference proteome</keyword>
<dbReference type="eggNOG" id="KOG2450">
    <property type="taxonomic scope" value="Eukaryota"/>
</dbReference>
<feature type="domain" description="Aldehyde dehydrogenase" evidence="3">
    <location>
        <begin position="32"/>
        <end position="489"/>
    </location>
</feature>
<dbReference type="STRING" id="1262450.S3CIM3"/>
<reference evidence="4 5" key="1">
    <citation type="journal article" date="2013" name="BMC Genomics">
        <title>The genome and transcriptome of the pine saprophyte Ophiostoma piceae, and a comparison with the bark beetle-associated pine pathogen Grosmannia clavigera.</title>
        <authorList>
            <person name="Haridas S."/>
            <person name="Wang Y."/>
            <person name="Lim L."/>
            <person name="Massoumi Alamouti S."/>
            <person name="Jackman S."/>
            <person name="Docking R."/>
            <person name="Robertson G."/>
            <person name="Birol I."/>
            <person name="Bohlmann J."/>
            <person name="Breuil C."/>
        </authorList>
    </citation>
    <scope>NUCLEOTIDE SEQUENCE [LARGE SCALE GENOMIC DNA]</scope>
    <source>
        <strain evidence="4 5">UAMH 11346</strain>
    </source>
</reference>
<dbReference type="EMBL" id="KE148154">
    <property type="protein sequence ID" value="EPE06213.1"/>
    <property type="molecule type" value="Genomic_DNA"/>
</dbReference>
<proteinExistence type="predicted"/>
<dbReference type="OrthoDB" id="310895at2759"/>
<accession>S3CIM3</accession>
<evidence type="ECO:0000256" key="1">
    <source>
        <dbReference type="ARBA" id="ARBA00023002"/>
    </source>
</evidence>
<gene>
    <name evidence="4" type="ORF">F503_03042</name>
</gene>
<protein>
    <submittedName>
        <fullName evidence="4">Salicylaldehyde dehydrogenase</fullName>
    </submittedName>
</protein>
<evidence type="ECO:0000259" key="3">
    <source>
        <dbReference type="Pfam" id="PF00171"/>
    </source>
</evidence>
<feature type="compositionally biased region" description="Basic and acidic residues" evidence="2">
    <location>
        <begin position="568"/>
        <end position="589"/>
    </location>
</feature>
<organism evidence="4 5">
    <name type="scientific">Ophiostoma piceae (strain UAMH 11346)</name>
    <name type="common">Sap stain fungus</name>
    <dbReference type="NCBI Taxonomy" id="1262450"/>
    <lineage>
        <taxon>Eukaryota</taxon>
        <taxon>Fungi</taxon>
        <taxon>Dikarya</taxon>
        <taxon>Ascomycota</taxon>
        <taxon>Pezizomycotina</taxon>
        <taxon>Sordariomycetes</taxon>
        <taxon>Sordariomycetidae</taxon>
        <taxon>Ophiostomatales</taxon>
        <taxon>Ophiostomataceae</taxon>
        <taxon>Ophiostoma</taxon>
    </lineage>
</organism>
<sequence length="707" mass="75830">MSSLVDNNLPASGENYVVPIIVGDKQLGSDEHSEPVTSPDSSKIVHRYHSATAEDTSDAISAAQKALPLWRSTAPKQRRDIFLRAADIMETRRAELEGYMRTETAAPEPWVNFNLTTTIDLIRHAAALAFKANVGSAPVTDSPDSRGALVLAEPYGVVVGIAPWNAPYILGTRAALFPLAAGNTVILKGSELSPRCMWAIGSVLLEAGVPAGAINVLYSKPATAEAVTKQLVASPYVRKINFTGSERVGRLLGKLAGEYLKPLLLELGGKASAIVWSDANLDMAAQKCAVGAFFNAGQTCMATERVIVHRDVRAAFEEKLVAATKAIFGGVQDNSGDGAAVLIQPAAAKKVHGLVEDAIARGARVSGADTYTVPSLPGRVVPTIVTGITSDMDLYRTESFGPVVGIIEISTEDEALQIANDTEYGLSAAVFTEDLRRGLRMARGIQSGAVHINSMTVHDEMALPHGGIKSSGYGRFNVDLSEWTQTKTITYPIYIWNVDVRQQTNNGSRCEQSEPAEVEHTPAVNQLLRRGLFLGRVVDTGTGGTLGLADLGRSLGRSRPLDQLLVGREQDENGVGHDRKAQAGSEKRQLAGSSTKRAPGRNVNIAVGKRCGDSHGRVHDLAAIKHVLPLAQHELRGRLEEARDEICREAQVATRRRGAEDDGGGLGNANRRRRRDRRGVSVRHGENSCAVVVVKRDINVGVDVVFR</sequence>
<dbReference type="PANTHER" id="PTHR43353">
    <property type="entry name" value="SUCCINATE-SEMIALDEHYDE DEHYDROGENASE, MITOCHONDRIAL"/>
    <property type="match status" value="1"/>
</dbReference>
<dbReference type="VEuPathDB" id="FungiDB:F503_03042"/>
<dbReference type="Proteomes" id="UP000016923">
    <property type="component" value="Unassembled WGS sequence"/>
</dbReference>
<dbReference type="PROSITE" id="PS00070">
    <property type="entry name" value="ALDEHYDE_DEHYDR_CYS"/>
    <property type="match status" value="1"/>
</dbReference>
<dbReference type="InterPro" id="IPR050740">
    <property type="entry name" value="Aldehyde_DH_Superfamily"/>
</dbReference>